<dbReference type="EMBL" id="DSYQ01000004">
    <property type="protein sequence ID" value="HGT70859.1"/>
    <property type="molecule type" value="Genomic_DNA"/>
</dbReference>
<sequence length="115" mass="12836">MLKFIFKIFLGWLVSVVGIYFSSLLLVDFNYDSFLVLALVALFFSITSGITRPLLKLLSLPFPVIGVVFIFVANSFIIFILGIYLEGFHPGNMTTVLEAGVIISLINFVLRLVVK</sequence>
<feature type="transmembrane region" description="Helical" evidence="1">
    <location>
        <begin position="96"/>
        <end position="114"/>
    </location>
</feature>
<comment type="caution">
    <text evidence="2">The sequence shown here is derived from an EMBL/GenBank/DDBJ whole genome shotgun (WGS) entry which is preliminary data.</text>
</comment>
<dbReference type="AlphaFoldDB" id="A0A7C4R4X0"/>
<keyword evidence="1" id="KW-1133">Transmembrane helix</keyword>
<evidence type="ECO:0000313" key="2">
    <source>
        <dbReference type="EMBL" id="HGT70859.1"/>
    </source>
</evidence>
<evidence type="ECO:0000256" key="1">
    <source>
        <dbReference type="SAM" id="Phobius"/>
    </source>
</evidence>
<organism evidence="2">
    <name type="scientific">candidate division CPR3 bacterium</name>
    <dbReference type="NCBI Taxonomy" id="2268181"/>
    <lineage>
        <taxon>Bacteria</taxon>
        <taxon>Bacteria division CPR3</taxon>
    </lineage>
</organism>
<dbReference type="Pfam" id="PF04020">
    <property type="entry name" value="Phage_holin_4_2"/>
    <property type="match status" value="1"/>
</dbReference>
<proteinExistence type="predicted"/>
<protein>
    <recommendedName>
        <fullName evidence="3">Phage holin family protein</fullName>
    </recommendedName>
</protein>
<keyword evidence="1" id="KW-0812">Transmembrane</keyword>
<dbReference type="InterPro" id="IPR007165">
    <property type="entry name" value="Phage_holin_4_2"/>
</dbReference>
<feature type="transmembrane region" description="Helical" evidence="1">
    <location>
        <begin position="9"/>
        <end position="27"/>
    </location>
</feature>
<reference evidence="2" key="1">
    <citation type="journal article" date="2020" name="mSystems">
        <title>Genome- and Community-Level Interaction Insights into Carbon Utilization and Element Cycling Functions of Hydrothermarchaeota in Hydrothermal Sediment.</title>
        <authorList>
            <person name="Zhou Z."/>
            <person name="Liu Y."/>
            <person name="Xu W."/>
            <person name="Pan J."/>
            <person name="Luo Z.H."/>
            <person name="Li M."/>
        </authorList>
    </citation>
    <scope>NUCLEOTIDE SEQUENCE [LARGE SCALE GENOMIC DNA]</scope>
    <source>
        <strain evidence="2">SpSt-579</strain>
    </source>
</reference>
<feature type="transmembrane region" description="Helical" evidence="1">
    <location>
        <begin position="33"/>
        <end position="55"/>
    </location>
</feature>
<keyword evidence="1" id="KW-0472">Membrane</keyword>
<evidence type="ECO:0008006" key="3">
    <source>
        <dbReference type="Google" id="ProtNLM"/>
    </source>
</evidence>
<accession>A0A7C4R4X0</accession>
<name>A0A7C4R4X0_UNCC3</name>
<feature type="transmembrane region" description="Helical" evidence="1">
    <location>
        <begin position="62"/>
        <end position="84"/>
    </location>
</feature>
<gene>
    <name evidence="2" type="ORF">ENT43_01200</name>
</gene>